<evidence type="ECO:0000313" key="4">
    <source>
        <dbReference type="Proteomes" id="UP000318571"/>
    </source>
</evidence>
<organism evidence="3 4">
    <name type="scientific">Tigriopus californicus</name>
    <name type="common">Marine copepod</name>
    <dbReference type="NCBI Taxonomy" id="6832"/>
    <lineage>
        <taxon>Eukaryota</taxon>
        <taxon>Metazoa</taxon>
        <taxon>Ecdysozoa</taxon>
        <taxon>Arthropoda</taxon>
        <taxon>Crustacea</taxon>
        <taxon>Multicrustacea</taxon>
        <taxon>Hexanauplia</taxon>
        <taxon>Copepoda</taxon>
        <taxon>Harpacticoida</taxon>
        <taxon>Harpacticidae</taxon>
        <taxon>Tigriopus</taxon>
    </lineage>
</organism>
<evidence type="ECO:0000259" key="2">
    <source>
        <dbReference type="PROSITE" id="PS50041"/>
    </source>
</evidence>
<dbReference type="CDD" id="cd00037">
    <property type="entry name" value="CLECT"/>
    <property type="match status" value="1"/>
</dbReference>
<dbReference type="InterPro" id="IPR050828">
    <property type="entry name" value="C-type_lectin/matrix_domain"/>
</dbReference>
<dbReference type="STRING" id="6832.A0A553NB92"/>
<dbReference type="Pfam" id="PF00059">
    <property type="entry name" value="Lectin_C"/>
    <property type="match status" value="1"/>
</dbReference>
<dbReference type="SMART" id="SM00034">
    <property type="entry name" value="CLECT"/>
    <property type="match status" value="1"/>
</dbReference>
<keyword evidence="4" id="KW-1185">Reference proteome</keyword>
<name>A0A553NB92_TIGCA</name>
<dbReference type="InterPro" id="IPR001304">
    <property type="entry name" value="C-type_lectin-like"/>
</dbReference>
<accession>A0A553NB92</accession>
<dbReference type="SUPFAM" id="SSF56436">
    <property type="entry name" value="C-type lectin-like"/>
    <property type="match status" value="1"/>
</dbReference>
<dbReference type="AlphaFoldDB" id="A0A553NB92"/>
<reference evidence="3 4" key="1">
    <citation type="journal article" date="2018" name="Nat. Ecol. Evol.">
        <title>Genomic signatures of mitonuclear coevolution across populations of Tigriopus californicus.</title>
        <authorList>
            <person name="Barreto F.S."/>
            <person name="Watson E.T."/>
            <person name="Lima T.G."/>
            <person name="Willett C.S."/>
            <person name="Edmands S."/>
            <person name="Li W."/>
            <person name="Burton R.S."/>
        </authorList>
    </citation>
    <scope>NUCLEOTIDE SEQUENCE [LARGE SCALE GENOMIC DNA]</scope>
    <source>
        <strain evidence="3 4">San Diego</strain>
    </source>
</reference>
<feature type="domain" description="C-type lectin" evidence="2">
    <location>
        <begin position="123"/>
        <end position="242"/>
    </location>
</feature>
<dbReference type="InterPro" id="IPR016186">
    <property type="entry name" value="C-type_lectin-like/link_sf"/>
</dbReference>
<feature type="signal peptide" evidence="1">
    <location>
        <begin position="1"/>
        <end position="18"/>
    </location>
</feature>
<proteinExistence type="predicted"/>
<comment type="caution">
    <text evidence="3">The sequence shown here is derived from an EMBL/GenBank/DDBJ whole genome shotgun (WGS) entry which is preliminary data.</text>
</comment>
<dbReference type="PANTHER" id="PTHR45710:SF26">
    <property type="entry name" value="RH26557P"/>
    <property type="match status" value="1"/>
</dbReference>
<dbReference type="EMBL" id="VCGU01000458">
    <property type="protein sequence ID" value="TRY62703.1"/>
    <property type="molecule type" value="Genomic_DNA"/>
</dbReference>
<dbReference type="PROSITE" id="PS50041">
    <property type="entry name" value="C_TYPE_LECTIN_2"/>
    <property type="match status" value="1"/>
</dbReference>
<gene>
    <name evidence="3" type="ORF">TCAL_04615</name>
</gene>
<evidence type="ECO:0000256" key="1">
    <source>
        <dbReference type="SAM" id="SignalP"/>
    </source>
</evidence>
<sequence>MLFQVIGVFLFGAQQVHGSTMVLVPGLIKAKFWKVIKQEQSGTEITCVMRCKSTYCQGVAFNRDQSLCLYGGFQSDPTTLEGEEYIEVWTLGPLETYIITEDTRIATIPPNDCRLYPDWISKPNGKRYFFTSEYMPWKDQKEFCESRQARLATVKSNEDEEIVFELTAGYETWLGLTNRAGERCENESCNGKLFWSDGSMFQYDPAIYSKPMIGDSAHFCLRLRNVEYNDRDCSDSKAGLCEVVCS</sequence>
<dbReference type="PANTHER" id="PTHR45710">
    <property type="entry name" value="C-TYPE LECTIN DOMAIN-CONTAINING PROTEIN 180"/>
    <property type="match status" value="1"/>
</dbReference>
<dbReference type="InterPro" id="IPR016187">
    <property type="entry name" value="CTDL_fold"/>
</dbReference>
<protein>
    <recommendedName>
        <fullName evidence="2">C-type lectin domain-containing protein</fullName>
    </recommendedName>
</protein>
<dbReference type="Proteomes" id="UP000318571">
    <property type="component" value="Chromosome 10"/>
</dbReference>
<keyword evidence="1" id="KW-0732">Signal</keyword>
<feature type="chain" id="PRO_5022055351" description="C-type lectin domain-containing protein" evidence="1">
    <location>
        <begin position="19"/>
        <end position="246"/>
    </location>
</feature>
<dbReference type="Gene3D" id="3.10.100.10">
    <property type="entry name" value="Mannose-Binding Protein A, subunit A"/>
    <property type="match status" value="1"/>
</dbReference>
<evidence type="ECO:0000313" key="3">
    <source>
        <dbReference type="EMBL" id="TRY62703.1"/>
    </source>
</evidence>